<dbReference type="AlphaFoldDB" id="A0A8J3GEX3"/>
<organism evidence="1 2">
    <name type="scientific">Cerasicoccus arenae</name>
    <dbReference type="NCBI Taxonomy" id="424488"/>
    <lineage>
        <taxon>Bacteria</taxon>
        <taxon>Pseudomonadati</taxon>
        <taxon>Verrucomicrobiota</taxon>
        <taxon>Opitutia</taxon>
        <taxon>Puniceicoccales</taxon>
        <taxon>Cerasicoccaceae</taxon>
        <taxon>Cerasicoccus</taxon>
    </lineage>
</organism>
<dbReference type="EMBL" id="BMXG01000029">
    <property type="protein sequence ID" value="GHC12611.1"/>
    <property type="molecule type" value="Genomic_DNA"/>
</dbReference>
<protein>
    <submittedName>
        <fullName evidence="1">Uncharacterized protein</fullName>
    </submittedName>
</protein>
<evidence type="ECO:0000313" key="2">
    <source>
        <dbReference type="Proteomes" id="UP000642829"/>
    </source>
</evidence>
<accession>A0A8J3GEX3</accession>
<name>A0A8J3GEX3_9BACT</name>
<keyword evidence="2" id="KW-1185">Reference proteome</keyword>
<reference evidence="1" key="2">
    <citation type="submission" date="2020-09" db="EMBL/GenBank/DDBJ databases">
        <authorList>
            <person name="Sun Q."/>
            <person name="Kim S."/>
        </authorList>
    </citation>
    <scope>NUCLEOTIDE SEQUENCE</scope>
    <source>
        <strain evidence="1">KCTC 12870</strain>
    </source>
</reference>
<gene>
    <name evidence="1" type="ORF">GCM10007047_32480</name>
</gene>
<sequence length="108" mass="12839">MEVVVQYEYKSKYSTREGSDKLKFYSGAEVSPIADSLEQNSVYVEYRSKYFKLERKPHTFTEGRPLDIENFKEIFDMRKDVRGKTKDGETIVITSQDRFRKWFDSSLN</sequence>
<dbReference type="RefSeq" id="WP_189517222.1">
    <property type="nucleotide sequence ID" value="NZ_BMXG01000029.1"/>
</dbReference>
<dbReference type="Proteomes" id="UP000642829">
    <property type="component" value="Unassembled WGS sequence"/>
</dbReference>
<evidence type="ECO:0000313" key="1">
    <source>
        <dbReference type="EMBL" id="GHC12611.1"/>
    </source>
</evidence>
<reference evidence="1" key="1">
    <citation type="journal article" date="2014" name="Int. J. Syst. Evol. Microbiol.">
        <title>Complete genome sequence of Corynebacterium casei LMG S-19264T (=DSM 44701T), isolated from a smear-ripened cheese.</title>
        <authorList>
            <consortium name="US DOE Joint Genome Institute (JGI-PGF)"/>
            <person name="Walter F."/>
            <person name="Albersmeier A."/>
            <person name="Kalinowski J."/>
            <person name="Ruckert C."/>
        </authorList>
    </citation>
    <scope>NUCLEOTIDE SEQUENCE</scope>
    <source>
        <strain evidence="1">KCTC 12870</strain>
    </source>
</reference>
<comment type="caution">
    <text evidence="1">The sequence shown here is derived from an EMBL/GenBank/DDBJ whole genome shotgun (WGS) entry which is preliminary data.</text>
</comment>
<proteinExistence type="predicted"/>